<evidence type="ECO:0000313" key="1">
    <source>
        <dbReference type="EMBL" id="ADY14405.1"/>
    </source>
</evidence>
<dbReference type="Pfam" id="PF08843">
    <property type="entry name" value="AbiEii"/>
    <property type="match status" value="1"/>
</dbReference>
<dbReference type="AlphaFoldDB" id="F0RTB1"/>
<dbReference type="Proteomes" id="UP000008466">
    <property type="component" value="Chromosome"/>
</dbReference>
<dbReference type="RefSeq" id="WP_013608250.1">
    <property type="nucleotide sequence ID" value="NC_015152.1"/>
</dbReference>
<dbReference type="InterPro" id="IPR014942">
    <property type="entry name" value="AbiEii"/>
</dbReference>
<dbReference type="EMBL" id="CP002541">
    <property type="protein sequence ID" value="ADY14405.1"/>
    <property type="molecule type" value="Genomic_DNA"/>
</dbReference>
<dbReference type="KEGG" id="sbu:SpiBuddy_2594"/>
<reference evidence="2" key="1">
    <citation type="submission" date="2011-02" db="EMBL/GenBank/DDBJ databases">
        <title>Complete sequence of Spirochaeta sp. Buddy.</title>
        <authorList>
            <person name="Lucas S."/>
            <person name="Copeland A."/>
            <person name="Lapidus A."/>
            <person name="Cheng J.-F."/>
            <person name="Goodwin L."/>
            <person name="Pitluck S."/>
            <person name="Zeytun A."/>
            <person name="Detter J.C."/>
            <person name="Han C."/>
            <person name="Tapia R."/>
            <person name="Land M."/>
            <person name="Hauser L."/>
            <person name="Kyrpides N."/>
            <person name="Ivanova N."/>
            <person name="Mikhailova N."/>
            <person name="Pagani I."/>
            <person name="Ritalahti K.M."/>
            <person name="Loeffler F.E."/>
            <person name="Woyke T."/>
        </authorList>
    </citation>
    <scope>NUCLEOTIDE SEQUENCE [LARGE SCALE GENOMIC DNA]</scope>
    <source>
        <strain evidence="2">ATCC BAA-1886 / DSM 22777 / Buddy</strain>
    </source>
</reference>
<dbReference type="eggNOG" id="COG2253">
    <property type="taxonomic scope" value="Bacteria"/>
</dbReference>
<dbReference type="Gene3D" id="3.10.450.620">
    <property type="entry name" value="JHP933, nucleotidyltransferase-like core domain"/>
    <property type="match status" value="1"/>
</dbReference>
<dbReference type="OrthoDB" id="41817at2"/>
<organism evidence="1 2">
    <name type="scientific">Sphaerochaeta globosa (strain ATCC BAA-1886 / DSM 22777 / Buddy)</name>
    <name type="common">Spirochaeta sp. (strain Buddy)</name>
    <dbReference type="NCBI Taxonomy" id="158189"/>
    <lineage>
        <taxon>Bacteria</taxon>
        <taxon>Pseudomonadati</taxon>
        <taxon>Spirochaetota</taxon>
        <taxon>Spirochaetia</taxon>
        <taxon>Spirochaetales</taxon>
        <taxon>Sphaerochaetaceae</taxon>
        <taxon>Sphaerochaeta</taxon>
    </lineage>
</organism>
<evidence type="ECO:0000313" key="2">
    <source>
        <dbReference type="Proteomes" id="UP000008466"/>
    </source>
</evidence>
<proteinExistence type="predicted"/>
<sequence length="319" mass="36787">MQYNRMVLGRQARELGFVRDTFEKICRLADVLKWINSDSLLSELLALKGGTALNLMILELPRLSVDIDLDFTDNISRDEMLLTRKILVERIGKYMSSAGYLLGAKSKTYHALDSLVFEYQNAGSMKDNIKIEINYMLRCHILPPTKRTALLSWREEELTALSLDPIEIYASKIVAMINRAAPRDLFDVAMMIQQGLINKSQESLLRKCVMFYSAVGSEKVPEQFNLENAKLITQQRIKTDLVPVLRHGTWFDVKKSYETVVAYLQEILIPTTNELAFWSSFSRNQYKPELLFDDSTIVERLMYHPMAIWKCRDKVIGNI</sequence>
<dbReference type="STRING" id="158189.SpiBuddy_2594"/>
<dbReference type="HOGENOM" id="CLU_058622_0_0_12"/>
<name>F0RTB1_SPHGB</name>
<keyword evidence="2" id="KW-1185">Reference proteome</keyword>
<protein>
    <recommendedName>
        <fullName evidence="3">Nucleotidyl transferase AbiEii/AbiGii toxin family protein</fullName>
    </recommendedName>
</protein>
<accession>F0RTB1</accession>
<gene>
    <name evidence="1" type="ordered locus">SpiBuddy_2594</name>
</gene>
<evidence type="ECO:0008006" key="3">
    <source>
        <dbReference type="Google" id="ProtNLM"/>
    </source>
</evidence>